<evidence type="ECO:0000313" key="2">
    <source>
        <dbReference type="Proteomes" id="UP000799755"/>
    </source>
</evidence>
<gene>
    <name evidence="1" type="ORF">BDR25DRAFT_354858</name>
</gene>
<dbReference type="Proteomes" id="UP000799755">
    <property type="component" value="Unassembled WGS sequence"/>
</dbReference>
<evidence type="ECO:0000313" key="1">
    <source>
        <dbReference type="EMBL" id="KAF2470914.1"/>
    </source>
</evidence>
<dbReference type="EMBL" id="MU003506">
    <property type="protein sequence ID" value="KAF2470914.1"/>
    <property type="molecule type" value="Genomic_DNA"/>
</dbReference>
<reference evidence="1" key="1">
    <citation type="journal article" date="2020" name="Stud. Mycol.">
        <title>101 Dothideomycetes genomes: a test case for predicting lifestyles and emergence of pathogens.</title>
        <authorList>
            <person name="Haridas S."/>
            <person name="Albert R."/>
            <person name="Binder M."/>
            <person name="Bloem J."/>
            <person name="Labutti K."/>
            <person name="Salamov A."/>
            <person name="Andreopoulos B."/>
            <person name="Baker S."/>
            <person name="Barry K."/>
            <person name="Bills G."/>
            <person name="Bluhm B."/>
            <person name="Cannon C."/>
            <person name="Castanera R."/>
            <person name="Culley D."/>
            <person name="Daum C."/>
            <person name="Ezra D."/>
            <person name="Gonzalez J."/>
            <person name="Henrissat B."/>
            <person name="Kuo A."/>
            <person name="Liang C."/>
            <person name="Lipzen A."/>
            <person name="Lutzoni F."/>
            <person name="Magnuson J."/>
            <person name="Mondo S."/>
            <person name="Nolan M."/>
            <person name="Ohm R."/>
            <person name="Pangilinan J."/>
            <person name="Park H.-J."/>
            <person name="Ramirez L."/>
            <person name="Alfaro M."/>
            <person name="Sun H."/>
            <person name="Tritt A."/>
            <person name="Yoshinaga Y."/>
            <person name="Zwiers L.-H."/>
            <person name="Turgeon B."/>
            <person name="Goodwin S."/>
            <person name="Spatafora J."/>
            <person name="Crous P."/>
            <person name="Grigoriev I."/>
        </authorList>
    </citation>
    <scope>NUCLEOTIDE SEQUENCE</scope>
    <source>
        <strain evidence="1">ATCC 200398</strain>
    </source>
</reference>
<comment type="caution">
    <text evidence="1">The sequence shown here is derived from an EMBL/GenBank/DDBJ whole genome shotgun (WGS) entry which is preliminary data.</text>
</comment>
<sequence>MNKRLNYKRSNDSRKEEKLWANEDGIPFSIEASKGLNQNQKVESERELKETESCQKEASDPLKASLKRKFPEKSAVKSSSEKDLRLLQMDPNSVVRWAHTANLRNCGNKKGHGANAFRYTVVVVEGEGDSSDCDMEHKATGKEADPSFSEVGRAVRYVWMHHSKKATDLDIGSYGWASRSAFTAMDYIRRGNYAGGIRGHRKAFTMMLEEEEQAKMQTVAKVQGLEEVSMREAVTRKSDNAGMFEVKKKGSDTGVAKFRRVLERWRRPFHKMDDDMEEVANCMHYGLGSTTHVRTDVLWNHRIVGTDRGKESGVTLERENILVEWRPEGSLQCELNPSLPWEPVSMFDTEAPERIGFGSAEDIWPCPSLRKCLWNSLNKWKSMGAAPALMPESTGTYNFVTKQEKPAMNIKLSSWRSQPSSYGGLHRAAARYCASSRTPTIQLEVLGSHPQSTQASAKLCCYDGIRVLGPAAGFLPDKSGPQYNAHVIRGGVFDWLRNDMLPWHTYSQSKLKKDGCKLWAHDEDSNLMRKRVTWIDRRDDVKFWPRWKIYQSELEHFGMREGIKPSTAPWRDSIRLTSSAEAVKHHAVNSEICANDKCINAFAVRSQIIVCTLIDIG</sequence>
<keyword evidence="2" id="KW-1185">Reference proteome</keyword>
<proteinExistence type="predicted"/>
<protein>
    <submittedName>
        <fullName evidence="1">Uncharacterized protein</fullName>
    </submittedName>
</protein>
<organism evidence="1 2">
    <name type="scientific">Lindgomyces ingoldianus</name>
    <dbReference type="NCBI Taxonomy" id="673940"/>
    <lineage>
        <taxon>Eukaryota</taxon>
        <taxon>Fungi</taxon>
        <taxon>Dikarya</taxon>
        <taxon>Ascomycota</taxon>
        <taxon>Pezizomycotina</taxon>
        <taxon>Dothideomycetes</taxon>
        <taxon>Pleosporomycetidae</taxon>
        <taxon>Pleosporales</taxon>
        <taxon>Lindgomycetaceae</taxon>
        <taxon>Lindgomyces</taxon>
    </lineage>
</organism>
<name>A0ACB6QV52_9PLEO</name>
<accession>A0ACB6QV52</accession>